<evidence type="ECO:0000313" key="1">
    <source>
        <dbReference type="EMBL" id="ETR71218.1"/>
    </source>
</evidence>
<gene>
    <name evidence="1" type="ORF">OMM_08263</name>
</gene>
<dbReference type="SUPFAM" id="SSF82657">
    <property type="entry name" value="BolA-like"/>
    <property type="match status" value="1"/>
</dbReference>
<reference evidence="2" key="1">
    <citation type="submission" date="2012-11" db="EMBL/GenBank/DDBJ databases">
        <authorList>
            <person name="Lucero-Rivera Y.E."/>
            <person name="Tovar-Ramirez D."/>
        </authorList>
    </citation>
    <scope>NUCLEOTIDE SEQUENCE [LARGE SCALE GENOMIC DNA]</scope>
    <source>
        <strain evidence="2">Araruama</strain>
    </source>
</reference>
<proteinExistence type="predicted"/>
<organism evidence="1 2">
    <name type="scientific">Candidatus Magnetoglobus multicellularis str. Araruama</name>
    <dbReference type="NCBI Taxonomy" id="890399"/>
    <lineage>
        <taxon>Bacteria</taxon>
        <taxon>Pseudomonadati</taxon>
        <taxon>Thermodesulfobacteriota</taxon>
        <taxon>Desulfobacteria</taxon>
        <taxon>Desulfobacterales</taxon>
        <taxon>Desulfobacteraceae</taxon>
        <taxon>Candidatus Magnetoglobus</taxon>
    </lineage>
</organism>
<comment type="caution">
    <text evidence="1">The sequence shown here is derived from an EMBL/GenBank/DDBJ whole genome shotgun (WGS) entry which is preliminary data.</text>
</comment>
<dbReference type="AlphaFoldDB" id="A0A1V1P8U1"/>
<dbReference type="InterPro" id="IPR036065">
    <property type="entry name" value="BolA-like_sf"/>
</dbReference>
<dbReference type="Proteomes" id="UP000189670">
    <property type="component" value="Unassembled WGS sequence"/>
</dbReference>
<evidence type="ECO:0000313" key="2">
    <source>
        <dbReference type="Proteomes" id="UP000189670"/>
    </source>
</evidence>
<sequence>MASLKQKIESVFSNAASEIVDPIFDIEESPSHKVAGFIISNSFINMDQIDRQNKVWDHLERNLPSDDLSNIVSLLTVTPDEAEINTLN</sequence>
<protein>
    <submittedName>
        <fullName evidence="1">Uncharacterized protein</fullName>
    </submittedName>
</protein>
<name>A0A1V1P8U1_9BACT</name>
<accession>A0A1V1P8U1</accession>
<dbReference type="EMBL" id="ATBP01000303">
    <property type="protein sequence ID" value="ETR71218.1"/>
    <property type="molecule type" value="Genomic_DNA"/>
</dbReference>